<organism evidence="1 2">
    <name type="scientific">Pyrobaculum aerophilum (strain ATCC 51768 / DSM 7523 / JCM 9630 / CIP 104966 / NBRC 100827 / IM2)</name>
    <dbReference type="NCBI Taxonomy" id="178306"/>
    <lineage>
        <taxon>Archaea</taxon>
        <taxon>Thermoproteota</taxon>
        <taxon>Thermoprotei</taxon>
        <taxon>Thermoproteales</taxon>
        <taxon>Thermoproteaceae</taxon>
        <taxon>Pyrobaculum</taxon>
    </lineage>
</organism>
<dbReference type="STRING" id="178306.PAE0927"/>
<dbReference type="EnsemblBacteria" id="AAL63130">
    <property type="protein sequence ID" value="AAL63130"/>
    <property type="gene ID" value="PAE0927"/>
</dbReference>
<evidence type="ECO:0000313" key="1">
    <source>
        <dbReference type="EMBL" id="AAL63130.1"/>
    </source>
</evidence>
<dbReference type="eggNOG" id="arCOG05473">
    <property type="taxonomic scope" value="Archaea"/>
</dbReference>
<dbReference type="RefSeq" id="WP_011007602.1">
    <property type="nucleotide sequence ID" value="NC_003364.1"/>
</dbReference>
<dbReference type="GeneID" id="1465364"/>
<dbReference type="Proteomes" id="UP000002439">
    <property type="component" value="Chromosome"/>
</dbReference>
<proteinExistence type="predicted"/>
<protein>
    <submittedName>
        <fullName evidence="1">Uncharacterized protein</fullName>
    </submittedName>
</protein>
<dbReference type="KEGG" id="pai:PAE0927"/>
<reference evidence="1 2" key="1">
    <citation type="journal article" date="2002" name="Proc. Natl. Acad. Sci. U.S.A.">
        <title>Genome sequence of the hyperthermophilic crenarchaeon Pyrobaculum aerophilum.</title>
        <authorList>
            <person name="Fitz-Gibbon S.T."/>
            <person name="Ladner H."/>
            <person name="Kim U.J."/>
            <person name="Stetter K.O."/>
            <person name="Simon M.I."/>
            <person name="Miller J.H."/>
        </authorList>
    </citation>
    <scope>NUCLEOTIDE SEQUENCE [LARGE SCALE GENOMIC DNA]</scope>
    <source>
        <strain evidence="2">ATCC 51768 / DSM 7523 / JCM 9630 / CIP 104966 / NBRC 100827 / IM2</strain>
    </source>
</reference>
<dbReference type="EMBL" id="AE009441">
    <property type="protein sequence ID" value="AAL63130.1"/>
    <property type="molecule type" value="Genomic_DNA"/>
</dbReference>
<dbReference type="HOGENOM" id="CLU_120801_0_0_2"/>
<dbReference type="PATRIC" id="fig|178306.9.peg.683"/>
<gene>
    <name evidence="1" type="ordered locus">PAE0927</name>
</gene>
<accession>Q8ZY66</accession>
<keyword evidence="2" id="KW-1185">Reference proteome</keyword>
<dbReference type="AlphaFoldDB" id="Q8ZY66"/>
<sequence length="168" mass="18517">MAFVGILSVIIAWIVNTQAQIVFEEEAKAAAEALLASVVNQLRVGASTASISGVYSFTQQISLPYYSPPFDAFYYAITIRNEQGVLVVYISFEAYRGRASAYVDISKAVYNISALYKPEGYVQIYADLGESYNCRVGDVVNLTRAGCYVKWAMPSPYTVRKVQFIVGS</sequence>
<name>Q8ZY66_PYRAE</name>
<evidence type="ECO:0000313" key="2">
    <source>
        <dbReference type="Proteomes" id="UP000002439"/>
    </source>
</evidence>
<dbReference type="InParanoid" id="Q8ZY66"/>